<protein>
    <submittedName>
        <fullName evidence="1">Uncharacterized protein conserved in bacteria</fullName>
    </submittedName>
</protein>
<accession>A0A378I2M5</accession>
<dbReference type="EMBL" id="UGNV01000001">
    <property type="protein sequence ID" value="STX29192.1"/>
    <property type="molecule type" value="Genomic_DNA"/>
</dbReference>
<dbReference type="InterPro" id="IPR009387">
    <property type="entry name" value="HigB-2"/>
</dbReference>
<dbReference type="Proteomes" id="UP000254968">
    <property type="component" value="Unassembled WGS sequence"/>
</dbReference>
<organism evidence="1 2">
    <name type="scientific">Legionella beliardensis</name>
    <dbReference type="NCBI Taxonomy" id="91822"/>
    <lineage>
        <taxon>Bacteria</taxon>
        <taxon>Pseudomonadati</taxon>
        <taxon>Pseudomonadota</taxon>
        <taxon>Gammaproteobacteria</taxon>
        <taxon>Legionellales</taxon>
        <taxon>Legionellaceae</taxon>
        <taxon>Legionella</taxon>
    </lineage>
</organism>
<evidence type="ECO:0000313" key="2">
    <source>
        <dbReference type="Proteomes" id="UP000254968"/>
    </source>
</evidence>
<dbReference type="PIRSF" id="PIRSF018634">
    <property type="entry name" value="UCP018634"/>
    <property type="match status" value="1"/>
</dbReference>
<gene>
    <name evidence="1" type="ORF">NCTC13315_01729</name>
</gene>
<dbReference type="Pfam" id="PF06296">
    <property type="entry name" value="RelE"/>
    <property type="match status" value="1"/>
</dbReference>
<keyword evidence="2" id="KW-1185">Reference proteome</keyword>
<sequence>MNNGLFDANLGSNIYKKRISLDNKGKRGGARTIVAFKFNNKAFFIYSFAKNKKANINDKELKALKKLAKLYFSLSDLEIMNALDSGNLITVGEK</sequence>
<evidence type="ECO:0000313" key="1">
    <source>
        <dbReference type="EMBL" id="STX29192.1"/>
    </source>
</evidence>
<reference evidence="1 2" key="1">
    <citation type="submission" date="2018-06" db="EMBL/GenBank/DDBJ databases">
        <authorList>
            <consortium name="Pathogen Informatics"/>
            <person name="Doyle S."/>
        </authorList>
    </citation>
    <scope>NUCLEOTIDE SEQUENCE [LARGE SCALE GENOMIC DNA]</scope>
    <source>
        <strain evidence="1 2">NCTC13315</strain>
    </source>
</reference>
<name>A0A378I2M5_9GAMM</name>
<dbReference type="AlphaFoldDB" id="A0A378I2M5"/>
<proteinExistence type="predicted"/>